<dbReference type="InterPro" id="IPR002347">
    <property type="entry name" value="SDR_fam"/>
</dbReference>
<dbReference type="SUPFAM" id="SSF51735">
    <property type="entry name" value="NAD(P)-binding Rossmann-fold domains"/>
    <property type="match status" value="1"/>
</dbReference>
<gene>
    <name evidence="3" type="ORF">ACPOL_3998</name>
</gene>
<dbReference type="NCBIfam" id="NF005559">
    <property type="entry name" value="PRK07231.1"/>
    <property type="match status" value="1"/>
</dbReference>
<dbReference type="PANTHER" id="PTHR43639:SF1">
    <property type="entry name" value="SHORT-CHAIN DEHYDROGENASE_REDUCTASE FAMILY PROTEIN"/>
    <property type="match status" value="1"/>
</dbReference>
<dbReference type="PROSITE" id="PS00061">
    <property type="entry name" value="ADH_SHORT"/>
    <property type="match status" value="1"/>
</dbReference>
<dbReference type="InterPro" id="IPR020904">
    <property type="entry name" value="Sc_DH/Rdtase_CS"/>
</dbReference>
<evidence type="ECO:0000256" key="2">
    <source>
        <dbReference type="ARBA" id="ARBA00023002"/>
    </source>
</evidence>
<dbReference type="Gene3D" id="3.40.50.720">
    <property type="entry name" value="NAD(P)-binding Rossmann-like Domain"/>
    <property type="match status" value="1"/>
</dbReference>
<dbReference type="PRINTS" id="PR00080">
    <property type="entry name" value="SDRFAMILY"/>
</dbReference>
<dbReference type="PRINTS" id="PR00081">
    <property type="entry name" value="GDHRDH"/>
</dbReference>
<dbReference type="KEGG" id="abas:ACPOL_3998"/>
<dbReference type="RefSeq" id="WP_114208310.1">
    <property type="nucleotide sequence ID" value="NZ_CP030840.1"/>
</dbReference>
<comment type="similarity">
    <text evidence="1">Belongs to the short-chain dehydrogenases/reductases (SDR) family.</text>
</comment>
<proteinExistence type="inferred from homology"/>
<dbReference type="EMBL" id="CP030840">
    <property type="protein sequence ID" value="AXC13277.1"/>
    <property type="molecule type" value="Genomic_DNA"/>
</dbReference>
<dbReference type="PANTHER" id="PTHR43639">
    <property type="entry name" value="OXIDOREDUCTASE, SHORT-CHAIN DEHYDROGENASE/REDUCTASE FAMILY (AFU_ORTHOLOGUE AFUA_5G02870)"/>
    <property type="match status" value="1"/>
</dbReference>
<dbReference type="Proteomes" id="UP000253606">
    <property type="component" value="Chromosome"/>
</dbReference>
<reference evidence="3 4" key="1">
    <citation type="journal article" date="2018" name="Front. Microbiol.">
        <title>Hydrolytic Capabilities as a Key to Environmental Success: Chitinolytic and Cellulolytic Acidobacteria From Acidic Sub-arctic Soils and Boreal Peatlands.</title>
        <authorList>
            <person name="Belova S.E."/>
            <person name="Ravin N.V."/>
            <person name="Pankratov T.A."/>
            <person name="Rakitin A.L."/>
            <person name="Ivanova A.A."/>
            <person name="Beletsky A.V."/>
            <person name="Mardanov A.V."/>
            <person name="Sinninghe Damste J.S."/>
            <person name="Dedysh S.N."/>
        </authorList>
    </citation>
    <scope>NUCLEOTIDE SEQUENCE [LARGE SCALE GENOMIC DNA]</scope>
    <source>
        <strain evidence="3 4">SBC82</strain>
    </source>
</reference>
<sequence length="249" mass="25940">MGKLTGKVALVTGASKGIGAAIAESLGAAGAAVAVNYASDKAGAERVVEKIKQAGGRAFAVHGSVAQNGDVERIFAETEKALGKVNVLVNNAGVYKFAPIEQFSDEDFDWMFNTNVRGLLRTTQEAVKHFGEAGGSIINIGSVVSHIHPPYSSIYTATKGAVDTITGVLARELGPRGVRVNSINPGLVMTEGIKTVGMHEGEFYEKIKAETPLGRVGAPEDYGAVAVFLASDDSHWVTGEALKVAGGNR</sequence>
<keyword evidence="4" id="KW-1185">Reference proteome</keyword>
<dbReference type="FunFam" id="3.40.50.720:FF:000084">
    <property type="entry name" value="Short-chain dehydrogenase reductase"/>
    <property type="match status" value="1"/>
</dbReference>
<accession>A0A2Z5G3L0</accession>
<evidence type="ECO:0000313" key="3">
    <source>
        <dbReference type="EMBL" id="AXC13277.1"/>
    </source>
</evidence>
<protein>
    <submittedName>
        <fullName evidence="3">3-oxoacyl-[acyl-carrier protein] reductase</fullName>
    </submittedName>
</protein>
<dbReference type="AlphaFoldDB" id="A0A2Z5G3L0"/>
<evidence type="ECO:0000313" key="4">
    <source>
        <dbReference type="Proteomes" id="UP000253606"/>
    </source>
</evidence>
<dbReference type="InterPro" id="IPR036291">
    <property type="entry name" value="NAD(P)-bd_dom_sf"/>
</dbReference>
<dbReference type="Pfam" id="PF13561">
    <property type="entry name" value="adh_short_C2"/>
    <property type="match status" value="1"/>
</dbReference>
<dbReference type="GO" id="GO:0016491">
    <property type="term" value="F:oxidoreductase activity"/>
    <property type="evidence" value="ECO:0007669"/>
    <property type="project" value="UniProtKB-KW"/>
</dbReference>
<evidence type="ECO:0000256" key="1">
    <source>
        <dbReference type="ARBA" id="ARBA00006484"/>
    </source>
</evidence>
<organism evidence="3 4">
    <name type="scientific">Acidisarcina polymorpha</name>
    <dbReference type="NCBI Taxonomy" id="2211140"/>
    <lineage>
        <taxon>Bacteria</taxon>
        <taxon>Pseudomonadati</taxon>
        <taxon>Acidobacteriota</taxon>
        <taxon>Terriglobia</taxon>
        <taxon>Terriglobales</taxon>
        <taxon>Acidobacteriaceae</taxon>
        <taxon>Acidisarcina</taxon>
    </lineage>
</organism>
<dbReference type="OrthoDB" id="9803333at2"/>
<name>A0A2Z5G3L0_9BACT</name>
<keyword evidence="2" id="KW-0560">Oxidoreductase</keyword>